<evidence type="ECO:0000259" key="3">
    <source>
        <dbReference type="Pfam" id="PF22675"/>
    </source>
</evidence>
<dbReference type="InterPro" id="IPR036612">
    <property type="entry name" value="KH_dom_type_1_sf"/>
</dbReference>
<feature type="compositionally biased region" description="Low complexity" evidence="2">
    <location>
        <begin position="184"/>
        <end position="193"/>
    </location>
</feature>
<dbReference type="Proteomes" id="UP001189429">
    <property type="component" value="Unassembled WGS sequence"/>
</dbReference>
<feature type="compositionally biased region" description="Low complexity" evidence="2">
    <location>
        <begin position="400"/>
        <end position="413"/>
    </location>
</feature>
<evidence type="ECO:0000313" key="5">
    <source>
        <dbReference type="Proteomes" id="UP001189429"/>
    </source>
</evidence>
<feature type="domain" description="KHDC4/BBP-like KH-domain type I" evidence="3">
    <location>
        <begin position="446"/>
        <end position="507"/>
    </location>
</feature>
<name>A0ABN9QWS3_9DINO</name>
<feature type="region of interest" description="Disordered" evidence="2">
    <location>
        <begin position="1"/>
        <end position="107"/>
    </location>
</feature>
<proteinExistence type="predicted"/>
<feature type="region of interest" description="Disordered" evidence="2">
    <location>
        <begin position="123"/>
        <end position="207"/>
    </location>
</feature>
<feature type="compositionally biased region" description="Low complexity" evidence="2">
    <location>
        <begin position="128"/>
        <end position="142"/>
    </location>
</feature>
<gene>
    <name evidence="4" type="ORF">PCOR1329_LOCUS14907</name>
</gene>
<sequence length="570" mass="57805">MPVVPPQDQLRQSAGRRATRMVGRRARLTVKNTFISELDSPEAPSPGPRGASRTWAAGAGPDAEPTGAGARPLAQGARRELDVGAGGGPCGQRRGSGRGAECAGAARRLPSRSLSPCYVSLRDEEPPLRAGPGQPPGLRLPLLRPPRLPAGPDGQPTPAGTASRGPSADPWEQRTPALTASRWPSAELAAPGPASGPPSPARTASRWASADLGECAVGQAAALDQSTSSEVSTGSAGACSSLTWSADQQAVGEQSWEWRPAPSRVGLEPHVAAPDPATPGPPAAVAAPIAAPHSGAGMPLCLSAAIGPASCGASMFPLYLPGTPGGCFGGVMHPAALAAACEQQLQLVHMARLAATMRAPVPAPPGLPATARPAAQPPAVELAAALGSGGRDCASGSGGPARPSQSSASAAAAGALGTSMAAARRARPQGSRRLRMWAHLHLHMQAPGFDLVPRLIGRGGSTLRGIAERTGSKIRVRGRGSGHLEVNGTSEAPCPLMVAVTTDRQDNAGFASAVESVVRELRALERRFHAFCEQRGVQHEDPGFSVGLLGPGAQDLLGEALEGVAESRAC</sequence>
<dbReference type="InterPro" id="IPR055256">
    <property type="entry name" value="KH_1_KHDC4/BBP-like"/>
</dbReference>
<evidence type="ECO:0000313" key="4">
    <source>
        <dbReference type="EMBL" id="CAK0809740.1"/>
    </source>
</evidence>
<reference evidence="4" key="1">
    <citation type="submission" date="2023-10" db="EMBL/GenBank/DDBJ databases">
        <authorList>
            <person name="Chen Y."/>
            <person name="Shah S."/>
            <person name="Dougan E. K."/>
            <person name="Thang M."/>
            <person name="Chan C."/>
        </authorList>
    </citation>
    <scope>NUCLEOTIDE SEQUENCE [LARGE SCALE GENOMIC DNA]</scope>
</reference>
<evidence type="ECO:0000256" key="2">
    <source>
        <dbReference type="SAM" id="MobiDB-lite"/>
    </source>
</evidence>
<keyword evidence="1" id="KW-0694">RNA-binding</keyword>
<comment type="caution">
    <text evidence="4">The sequence shown here is derived from an EMBL/GenBank/DDBJ whole genome shotgun (WGS) entry which is preliminary data.</text>
</comment>
<evidence type="ECO:0000256" key="1">
    <source>
        <dbReference type="PROSITE-ProRule" id="PRU00117"/>
    </source>
</evidence>
<keyword evidence="5" id="KW-1185">Reference proteome</keyword>
<dbReference type="SUPFAM" id="SSF54791">
    <property type="entry name" value="Eukaryotic type KH-domain (KH-domain type I)"/>
    <property type="match status" value="1"/>
</dbReference>
<feature type="region of interest" description="Disordered" evidence="2">
    <location>
        <begin position="391"/>
        <end position="413"/>
    </location>
</feature>
<feature type="compositionally biased region" description="Basic residues" evidence="2">
    <location>
        <begin position="17"/>
        <end position="28"/>
    </location>
</feature>
<dbReference type="EMBL" id="CAUYUJ010004470">
    <property type="protein sequence ID" value="CAK0809740.1"/>
    <property type="molecule type" value="Genomic_DNA"/>
</dbReference>
<accession>A0ABN9QWS3</accession>
<dbReference type="PROSITE" id="PS50084">
    <property type="entry name" value="KH_TYPE_1"/>
    <property type="match status" value="1"/>
</dbReference>
<dbReference type="Pfam" id="PF22675">
    <property type="entry name" value="KH-I_KHDC4-BBP"/>
    <property type="match status" value="1"/>
</dbReference>
<protein>
    <recommendedName>
        <fullName evidence="3">KHDC4/BBP-like KH-domain type I domain-containing protein</fullName>
    </recommendedName>
</protein>
<organism evidence="4 5">
    <name type="scientific">Prorocentrum cordatum</name>
    <dbReference type="NCBI Taxonomy" id="2364126"/>
    <lineage>
        <taxon>Eukaryota</taxon>
        <taxon>Sar</taxon>
        <taxon>Alveolata</taxon>
        <taxon>Dinophyceae</taxon>
        <taxon>Prorocentrales</taxon>
        <taxon>Prorocentraceae</taxon>
        <taxon>Prorocentrum</taxon>
    </lineage>
</organism>
<dbReference type="Gene3D" id="3.30.1370.10">
    <property type="entry name" value="K Homology domain, type 1"/>
    <property type="match status" value="1"/>
</dbReference>